<protein>
    <submittedName>
        <fullName evidence="1">Uncharacterized protein</fullName>
    </submittedName>
</protein>
<sequence>MKIEIGCLKECYDPKELEKYSNDNEKLAWVFFVDNCVILQAVYIRFGQDYDRKSNELFIKNDLLTFVYSGLFLVENQLTFRVLELLTSSGDGKKFMKAIKRFIDDTVVNPAEIRESQSHQWD</sequence>
<dbReference type="Proteomes" id="UP000593568">
    <property type="component" value="Unassembled WGS sequence"/>
</dbReference>
<gene>
    <name evidence="1" type="ORF">Gotri_026666</name>
</gene>
<dbReference type="AlphaFoldDB" id="A0A7J9FIZ7"/>
<keyword evidence="2" id="KW-1185">Reference proteome</keyword>
<reference evidence="1 2" key="1">
    <citation type="journal article" date="2019" name="Genome Biol. Evol.">
        <title>Insights into the evolution of the New World diploid cottons (Gossypium, subgenus Houzingenia) based on genome sequencing.</title>
        <authorList>
            <person name="Grover C.E."/>
            <person name="Arick M.A. 2nd"/>
            <person name="Thrash A."/>
            <person name="Conover J.L."/>
            <person name="Sanders W.S."/>
            <person name="Peterson D.G."/>
            <person name="Frelichowski J.E."/>
            <person name="Scheffler J.A."/>
            <person name="Scheffler B.E."/>
            <person name="Wendel J.F."/>
        </authorList>
    </citation>
    <scope>NUCLEOTIDE SEQUENCE [LARGE SCALE GENOMIC DNA]</scope>
    <source>
        <strain evidence="1">8</strain>
        <tissue evidence="1">Leaf</tissue>
    </source>
</reference>
<proteinExistence type="predicted"/>
<evidence type="ECO:0000313" key="2">
    <source>
        <dbReference type="Proteomes" id="UP000593568"/>
    </source>
</evidence>
<feature type="non-terminal residue" evidence="1">
    <location>
        <position position="122"/>
    </location>
</feature>
<dbReference type="Pfam" id="PF03140">
    <property type="entry name" value="DUF247"/>
    <property type="match status" value="1"/>
</dbReference>
<name>A0A7J9FIZ7_9ROSI</name>
<dbReference type="InterPro" id="IPR004158">
    <property type="entry name" value="DUF247_pln"/>
</dbReference>
<evidence type="ECO:0000313" key="1">
    <source>
        <dbReference type="EMBL" id="MBA0785148.1"/>
    </source>
</evidence>
<comment type="caution">
    <text evidence="1">The sequence shown here is derived from an EMBL/GenBank/DDBJ whole genome shotgun (WGS) entry which is preliminary data.</text>
</comment>
<organism evidence="1 2">
    <name type="scientific">Gossypium trilobum</name>
    <dbReference type="NCBI Taxonomy" id="34281"/>
    <lineage>
        <taxon>Eukaryota</taxon>
        <taxon>Viridiplantae</taxon>
        <taxon>Streptophyta</taxon>
        <taxon>Embryophyta</taxon>
        <taxon>Tracheophyta</taxon>
        <taxon>Spermatophyta</taxon>
        <taxon>Magnoliopsida</taxon>
        <taxon>eudicotyledons</taxon>
        <taxon>Gunneridae</taxon>
        <taxon>Pentapetalae</taxon>
        <taxon>rosids</taxon>
        <taxon>malvids</taxon>
        <taxon>Malvales</taxon>
        <taxon>Malvaceae</taxon>
        <taxon>Malvoideae</taxon>
        <taxon>Gossypium</taxon>
    </lineage>
</organism>
<dbReference type="EMBL" id="JABEZW010217862">
    <property type="protein sequence ID" value="MBA0785148.1"/>
    <property type="molecule type" value="Genomic_DNA"/>
</dbReference>
<accession>A0A7J9FIZ7</accession>